<organism evidence="2 3">
    <name type="scientific">Actinidia rufa</name>
    <dbReference type="NCBI Taxonomy" id="165716"/>
    <lineage>
        <taxon>Eukaryota</taxon>
        <taxon>Viridiplantae</taxon>
        <taxon>Streptophyta</taxon>
        <taxon>Embryophyta</taxon>
        <taxon>Tracheophyta</taxon>
        <taxon>Spermatophyta</taxon>
        <taxon>Magnoliopsida</taxon>
        <taxon>eudicotyledons</taxon>
        <taxon>Gunneridae</taxon>
        <taxon>Pentapetalae</taxon>
        <taxon>asterids</taxon>
        <taxon>Ericales</taxon>
        <taxon>Actinidiaceae</taxon>
        <taxon>Actinidia</taxon>
    </lineage>
</organism>
<name>A0A7J0E3M2_9ERIC</name>
<evidence type="ECO:0000313" key="2">
    <source>
        <dbReference type="EMBL" id="GFY80862.1"/>
    </source>
</evidence>
<evidence type="ECO:0000313" key="3">
    <source>
        <dbReference type="Proteomes" id="UP000585474"/>
    </source>
</evidence>
<accession>A0A7J0E3M2</accession>
<keyword evidence="3" id="KW-1185">Reference proteome</keyword>
<feature type="region of interest" description="Disordered" evidence="1">
    <location>
        <begin position="265"/>
        <end position="323"/>
    </location>
</feature>
<feature type="compositionally biased region" description="Polar residues" evidence="1">
    <location>
        <begin position="301"/>
        <end position="323"/>
    </location>
</feature>
<dbReference type="Proteomes" id="UP000585474">
    <property type="component" value="Unassembled WGS sequence"/>
</dbReference>
<comment type="caution">
    <text evidence="2">The sequence shown here is derived from an EMBL/GenBank/DDBJ whole genome shotgun (WGS) entry which is preliminary data.</text>
</comment>
<evidence type="ECO:0000256" key="1">
    <source>
        <dbReference type="SAM" id="MobiDB-lite"/>
    </source>
</evidence>
<dbReference type="EMBL" id="BJWL01000001">
    <property type="protein sequence ID" value="GFY80862.1"/>
    <property type="molecule type" value="Genomic_DNA"/>
</dbReference>
<reference evidence="2 3" key="1">
    <citation type="submission" date="2019-07" db="EMBL/GenBank/DDBJ databases">
        <title>De Novo Assembly of kiwifruit Actinidia rufa.</title>
        <authorList>
            <person name="Sugita-Konishi S."/>
            <person name="Sato K."/>
            <person name="Mori E."/>
            <person name="Abe Y."/>
            <person name="Kisaki G."/>
            <person name="Hamano K."/>
            <person name="Suezawa K."/>
            <person name="Otani M."/>
            <person name="Fukuda T."/>
            <person name="Manabe T."/>
            <person name="Gomi K."/>
            <person name="Tabuchi M."/>
            <person name="Akimitsu K."/>
            <person name="Kataoka I."/>
        </authorList>
    </citation>
    <scope>NUCLEOTIDE SEQUENCE [LARGE SCALE GENOMIC DNA]</scope>
    <source>
        <strain evidence="3">cv. Fuchu</strain>
    </source>
</reference>
<dbReference type="AlphaFoldDB" id="A0A7J0E3M2"/>
<protein>
    <submittedName>
        <fullName evidence="2">Uncharacterized protein</fullName>
    </submittedName>
</protein>
<gene>
    <name evidence="2" type="ORF">Acr_01g0006710</name>
</gene>
<sequence length="451" mass="49960">MECDMIGDAGNVICDVHGHPRREAVEIHHPLILLWNSKTTTKNLNQFLDDPEAFVARLYTISHTVIQTSMYSSEVCRLHSPPVSCVDEDTLNLLCIFILGQLLGIPNTLALAMSTALSLNLFIAALTHCGLHASHIRVTRRRRSLRQDSRSLDRPGLDQRAFDEVKEATTEPEWAPVGLDWLQRVLLRPDLAHWSLDKVLKASTGLDECRRGFLVKAESLLESQSLLALLHHTPLCAAEVVDESPGFVAPEVSPFSHQRSYEVRTTVSATTEAGPSADGEGQHPGLSDHELGAQQPAHSPIDNQPSTSPDASDGSGNPRTSLVSMTPMLVSNRSCKGTPQKDPNEPEASICINDEVLPMDPSSRVPFMRWRVRPDAFSVLKLAFERHPETFENFNLAKILLDLDDTDLGVITQPELENVLLTLNDLTAVGFNVEWLRCRVHKVKALVNRKL</sequence>
<proteinExistence type="predicted"/>